<organism evidence="2 3">
    <name type="scientific">Knipowitschia caucasica</name>
    <name type="common">Caucasian dwarf goby</name>
    <name type="synonym">Pomatoschistus caucasicus</name>
    <dbReference type="NCBI Taxonomy" id="637954"/>
    <lineage>
        <taxon>Eukaryota</taxon>
        <taxon>Metazoa</taxon>
        <taxon>Chordata</taxon>
        <taxon>Craniata</taxon>
        <taxon>Vertebrata</taxon>
        <taxon>Euteleostomi</taxon>
        <taxon>Actinopterygii</taxon>
        <taxon>Neopterygii</taxon>
        <taxon>Teleostei</taxon>
        <taxon>Neoteleostei</taxon>
        <taxon>Acanthomorphata</taxon>
        <taxon>Gobiaria</taxon>
        <taxon>Gobiiformes</taxon>
        <taxon>Gobioidei</taxon>
        <taxon>Gobiidae</taxon>
        <taxon>Gobiinae</taxon>
        <taxon>Knipowitschia</taxon>
    </lineage>
</organism>
<evidence type="ECO:0000313" key="3">
    <source>
        <dbReference type="Proteomes" id="UP001497482"/>
    </source>
</evidence>
<evidence type="ECO:0000313" key="2">
    <source>
        <dbReference type="EMBL" id="CAL1597741.1"/>
    </source>
</evidence>
<dbReference type="Pfam" id="PF08246">
    <property type="entry name" value="Inhibitor_I29"/>
    <property type="match status" value="1"/>
</dbReference>
<dbReference type="InterPro" id="IPR013201">
    <property type="entry name" value="Prot_inhib_I29"/>
</dbReference>
<evidence type="ECO:0000259" key="1">
    <source>
        <dbReference type="SMART" id="SM00848"/>
    </source>
</evidence>
<dbReference type="EMBL" id="OZ035844">
    <property type="protein sequence ID" value="CAL1597741.1"/>
    <property type="molecule type" value="Genomic_DNA"/>
</dbReference>
<dbReference type="SUPFAM" id="SSF54001">
    <property type="entry name" value="Cysteine proteinases"/>
    <property type="match status" value="1"/>
</dbReference>
<keyword evidence="3" id="KW-1185">Reference proteome</keyword>
<proteinExistence type="predicted"/>
<dbReference type="SMART" id="SM00848">
    <property type="entry name" value="Inhibitor_I29"/>
    <property type="match status" value="1"/>
</dbReference>
<dbReference type="InterPro" id="IPR038765">
    <property type="entry name" value="Papain-like_cys_pep_sf"/>
</dbReference>
<accession>A0AAV2L8E3</accession>
<dbReference type="AlphaFoldDB" id="A0AAV2L8E3"/>
<dbReference type="Gene3D" id="1.10.287.2250">
    <property type="match status" value="1"/>
</dbReference>
<sequence>MNDFILREPRLLWGESHLIKRLEEEAERRAIWEETRIRVNAHNKEADQGLHTNWQGLNQFSDRKPEERMKACTFVTRQPEVSEPGLVYSVLPIYPPNISLIVDAAENSTVLLLNSTDTS</sequence>
<reference evidence="2 3" key="1">
    <citation type="submission" date="2024-04" db="EMBL/GenBank/DDBJ databases">
        <authorList>
            <person name="Waldvogel A.-M."/>
            <person name="Schoenle A."/>
        </authorList>
    </citation>
    <scope>NUCLEOTIDE SEQUENCE [LARGE SCALE GENOMIC DNA]</scope>
</reference>
<dbReference type="Proteomes" id="UP001497482">
    <property type="component" value="Chromosome 22"/>
</dbReference>
<feature type="domain" description="Cathepsin propeptide inhibitor" evidence="1">
    <location>
        <begin position="11"/>
        <end position="68"/>
    </location>
</feature>
<protein>
    <recommendedName>
        <fullName evidence="1">Cathepsin propeptide inhibitor domain-containing protein</fullName>
    </recommendedName>
</protein>
<gene>
    <name evidence="2" type="ORF">KC01_LOCUS26227</name>
</gene>
<name>A0AAV2L8E3_KNICA</name>